<geneLocation type="plasmid" evidence="2 3">
    <name>p109822</name>
</geneLocation>
<dbReference type="EMBL" id="CP015355">
    <property type="protein sequence ID" value="ANS52220.1"/>
    <property type="molecule type" value="Genomic_DNA"/>
</dbReference>
<organism evidence="2 3">
    <name type="scientific">Bacillus thuringiensis</name>
    <dbReference type="NCBI Taxonomy" id="1428"/>
    <lineage>
        <taxon>Bacteria</taxon>
        <taxon>Bacillati</taxon>
        <taxon>Bacillota</taxon>
        <taxon>Bacilli</taxon>
        <taxon>Bacillales</taxon>
        <taxon>Bacillaceae</taxon>
        <taxon>Bacillus</taxon>
        <taxon>Bacillus cereus group</taxon>
    </lineage>
</organism>
<sequence>MSFTRNSLDTFLYSNNIKKFKNKIIKIKPYQTSKVIGYAAHTIPTIEPEADTDTQTFILYFLDNEKCLLAHTFTGNLIHIVKKNLDSYHSEKQSIDADLFSYHGYIHPNIKINPYFILKNTSIPDTYTIQHMHENVFLIPSHHMYGPNYLGTTVQHHKNQQNMYWTLQAIKSIRLPLEPGFKSLDSCPQYTYSNDLLPTETIPRLIGSTLIPAIMIQDHHVSDLKKITCSPYYSLEKYQYWKKIEYLSLAPGEKRKSFYTYGITPSTQQSLQYQLGLTLHQDGGFTFTDSGSRNDKSSLFFIKQQIMKDLHLHESSTKTTMESITKKYIHTNPFATEPYFHTKYILVTKLVLKRISQHDQDPDIEMNHWIYTDPQTIQTTSKHILDTRGESN</sequence>
<evidence type="ECO:0000259" key="1">
    <source>
        <dbReference type="Pfam" id="PF05431"/>
    </source>
</evidence>
<dbReference type="InterPro" id="IPR008872">
    <property type="entry name" value="Toxin_P42"/>
</dbReference>
<keyword evidence="2" id="KW-0614">Plasmid</keyword>
<dbReference type="AlphaFoldDB" id="A0A9W3SIL5"/>
<dbReference type="Pfam" id="PF05431">
    <property type="entry name" value="Toxin_10"/>
    <property type="match status" value="1"/>
</dbReference>
<dbReference type="Proteomes" id="UP000092743">
    <property type="component" value="Plasmid p109822"/>
</dbReference>
<accession>A0A9W3SIL5</accession>
<feature type="domain" description="Insecticidal crystal toxin" evidence="1">
    <location>
        <begin position="205"/>
        <end position="328"/>
    </location>
</feature>
<gene>
    <name evidence="2" type="ORF">BT246_69290</name>
</gene>
<protein>
    <submittedName>
        <fullName evidence="2">Insecticidal binary-like toxin</fullName>
    </submittedName>
</protein>
<evidence type="ECO:0000313" key="3">
    <source>
        <dbReference type="Proteomes" id="UP000092743"/>
    </source>
</evidence>
<proteinExistence type="predicted"/>
<reference evidence="2 3" key="1">
    <citation type="submission" date="2016-04" db="EMBL/GenBank/DDBJ databases">
        <title>High quality genome of the nematocidal Bacillus thuringiensis MYBT18246.</title>
        <authorList>
            <person name="Hollensteiner J."/>
            <person name="Poehlein A."/>
            <person name="Sproeer C."/>
            <person name="Bunk B."/>
            <person name="Rosenstiel P."/>
            <person name="Schulenburg H."/>
            <person name="Liesegang H."/>
        </authorList>
    </citation>
    <scope>NUCLEOTIDE SEQUENCE [LARGE SCALE GENOMIC DNA]</scope>
    <source>
        <strain evidence="2 3">MYBT18246</strain>
        <plasmid evidence="2 3">p109822</plasmid>
    </source>
</reference>
<evidence type="ECO:0000313" key="2">
    <source>
        <dbReference type="EMBL" id="ANS52220.1"/>
    </source>
</evidence>
<name>A0A9W3SIL5_BACTU</name>
<dbReference type="RefSeq" id="WP_065486894.1">
    <property type="nucleotide sequence ID" value="NZ_CP015355.1"/>
</dbReference>
<dbReference type="GO" id="GO:0090729">
    <property type="term" value="F:toxin activity"/>
    <property type="evidence" value="ECO:0007669"/>
    <property type="project" value="InterPro"/>
</dbReference>